<keyword evidence="1" id="KW-0175">Coiled coil</keyword>
<sequence length="433" mass="50720">MNEIDLLIKTLERKDMASIVKYFHIRVDGFQKSFHNAPSTKLKTAIYNELTNFSKKKKKPKVKLNDIHKYLSECAISNNPNLKNVNFEELGIIAEMGWKNESATILAILYTKFDDIYFENLNKIKDNIENKQFILNGIVDPLSLDDKLKILSEKLISKKDTYNRLKEYVESVKKEKGEELFGTLSENVNKNGIQSFIQILSNTDESNKVDVILAFLIEKERYRETDFQPFLHFVLSWFDKKTLDAELERNKILAEERDDLATSLNDAKYFNNELSQLQNNYDNLLKKHQSLIENYNDILKEKGMLENQISALHPFNDYFKELSTSKNILIMTNETSIFKNTPLSECTIGIDDLSKNIRKKNTAPYKSKTIFITRMSFPTSREWNKTRKFFEQNNLPFYELAGYGLEDYIPQIIESLFKGEYEFYGIDYSRPLK</sequence>
<reference evidence="2 3" key="1">
    <citation type="submission" date="2016-10" db="EMBL/GenBank/DDBJ databases">
        <authorList>
            <person name="de Groot N.N."/>
        </authorList>
    </citation>
    <scope>NUCLEOTIDE SEQUENCE [LARGE SCALE GENOMIC DNA]</scope>
    <source>
        <strain evidence="2 3">CGMCC 1.6134</strain>
    </source>
</reference>
<keyword evidence="3" id="KW-1185">Reference proteome</keyword>
<dbReference type="STRING" id="266892.SAMN04488054_1527"/>
<accession>A0A1I4QXA9</accession>
<name>A0A1I4QXA9_9BACI</name>
<dbReference type="OrthoDB" id="2989856at2"/>
<dbReference type="Proteomes" id="UP000199668">
    <property type="component" value="Unassembled WGS sequence"/>
</dbReference>
<dbReference type="EMBL" id="FOTY01000052">
    <property type="protein sequence ID" value="SFM44679.1"/>
    <property type="molecule type" value="Genomic_DNA"/>
</dbReference>
<organism evidence="2 3">
    <name type="scientific">Salibacterium qingdaonense</name>
    <dbReference type="NCBI Taxonomy" id="266892"/>
    <lineage>
        <taxon>Bacteria</taxon>
        <taxon>Bacillati</taxon>
        <taxon>Bacillota</taxon>
        <taxon>Bacilli</taxon>
        <taxon>Bacillales</taxon>
        <taxon>Bacillaceae</taxon>
    </lineage>
</organism>
<evidence type="ECO:0000313" key="3">
    <source>
        <dbReference type="Proteomes" id="UP000199668"/>
    </source>
</evidence>
<evidence type="ECO:0000313" key="2">
    <source>
        <dbReference type="EMBL" id="SFM44679.1"/>
    </source>
</evidence>
<feature type="coiled-coil region" evidence="1">
    <location>
        <begin position="267"/>
        <end position="301"/>
    </location>
</feature>
<dbReference type="AlphaFoldDB" id="A0A1I4QXA9"/>
<dbReference type="RefSeq" id="WP_090929024.1">
    <property type="nucleotide sequence ID" value="NZ_FOTY01000052.1"/>
</dbReference>
<evidence type="ECO:0000256" key="1">
    <source>
        <dbReference type="SAM" id="Coils"/>
    </source>
</evidence>
<proteinExistence type="predicted"/>
<gene>
    <name evidence="2" type="ORF">SAMN04488054_1527</name>
</gene>
<protein>
    <submittedName>
        <fullName evidence="2">Uncharacterized protein</fullName>
    </submittedName>
</protein>